<accession>A0A427U704</accession>
<dbReference type="OrthoDB" id="5769716at2"/>
<dbReference type="GO" id="GO:0005524">
    <property type="term" value="F:ATP binding"/>
    <property type="evidence" value="ECO:0007669"/>
    <property type="project" value="UniProtKB-KW"/>
</dbReference>
<protein>
    <submittedName>
        <fullName evidence="2">ATP-binding protein</fullName>
    </submittedName>
</protein>
<dbReference type="AlphaFoldDB" id="A0A427U704"/>
<dbReference type="RefSeq" id="WP_125319880.1">
    <property type="nucleotide sequence ID" value="NZ_AP024890.1"/>
</dbReference>
<keyword evidence="2" id="KW-0547">Nucleotide-binding</keyword>
<organism evidence="2 3">
    <name type="scientific">Vibrio pectenicida</name>
    <dbReference type="NCBI Taxonomy" id="62763"/>
    <lineage>
        <taxon>Bacteria</taxon>
        <taxon>Pseudomonadati</taxon>
        <taxon>Pseudomonadota</taxon>
        <taxon>Gammaproteobacteria</taxon>
        <taxon>Vibrionales</taxon>
        <taxon>Vibrionaceae</taxon>
        <taxon>Vibrio</taxon>
    </lineage>
</organism>
<dbReference type="Pfam" id="PF13581">
    <property type="entry name" value="HATPase_c_2"/>
    <property type="match status" value="1"/>
</dbReference>
<dbReference type="CDD" id="cd16934">
    <property type="entry name" value="HATPase_RsbT-like"/>
    <property type="match status" value="1"/>
</dbReference>
<dbReference type="Proteomes" id="UP000269041">
    <property type="component" value="Unassembled WGS sequence"/>
</dbReference>
<dbReference type="InterPro" id="IPR036890">
    <property type="entry name" value="HATPase_C_sf"/>
</dbReference>
<dbReference type="Gene3D" id="3.30.565.10">
    <property type="entry name" value="Histidine kinase-like ATPase, C-terminal domain"/>
    <property type="match status" value="1"/>
</dbReference>
<feature type="domain" description="Histidine kinase/HSP90-like ATPase" evidence="1">
    <location>
        <begin position="21"/>
        <end position="130"/>
    </location>
</feature>
<comment type="caution">
    <text evidence="2">The sequence shown here is derived from an EMBL/GenBank/DDBJ whole genome shotgun (WGS) entry which is preliminary data.</text>
</comment>
<proteinExistence type="predicted"/>
<keyword evidence="3" id="KW-1185">Reference proteome</keyword>
<dbReference type="SUPFAM" id="SSF55874">
    <property type="entry name" value="ATPase domain of HSP90 chaperone/DNA topoisomerase II/histidine kinase"/>
    <property type="match status" value="1"/>
</dbReference>
<evidence type="ECO:0000313" key="2">
    <source>
        <dbReference type="EMBL" id="RSD32451.1"/>
    </source>
</evidence>
<name>A0A427U704_9VIBR</name>
<evidence type="ECO:0000259" key="1">
    <source>
        <dbReference type="Pfam" id="PF13581"/>
    </source>
</evidence>
<evidence type="ECO:0000313" key="3">
    <source>
        <dbReference type="Proteomes" id="UP000269041"/>
    </source>
</evidence>
<dbReference type="InterPro" id="IPR003594">
    <property type="entry name" value="HATPase_dom"/>
</dbReference>
<reference evidence="2 3" key="1">
    <citation type="submission" date="2018-12" db="EMBL/GenBank/DDBJ databases">
        <title>Genomic taxonomy of the Vibrionaceae family.</title>
        <authorList>
            <person name="Gomez-Gil B."/>
            <person name="Enciso-Ibarra K."/>
        </authorList>
    </citation>
    <scope>NUCLEOTIDE SEQUENCE [LARGE SCALE GENOMIC DNA]</scope>
    <source>
        <strain evidence="2 3">CAIM 594</strain>
    </source>
</reference>
<sequence length="133" mass="14542">MDNIIKIDIATDSDVGYASLDAKKFALKLGFSTVDQYMISIAVSELTRNILNHAGHGVLYLKYLEDETRTGVEIVAKDSGGGIHDVQKALSDNYSTHGTMGVGLPGTQRLMDSLQIETEIGVGTEVTVRKWRR</sequence>
<dbReference type="EMBL" id="RSFA01000009">
    <property type="protein sequence ID" value="RSD32451.1"/>
    <property type="molecule type" value="Genomic_DNA"/>
</dbReference>
<gene>
    <name evidence="2" type="ORF">EJA03_03610</name>
</gene>
<keyword evidence="2" id="KW-0067">ATP-binding</keyword>